<dbReference type="GeneID" id="30168950"/>
<dbReference type="InterPro" id="IPR001766">
    <property type="entry name" value="Fork_head_dom"/>
</dbReference>
<dbReference type="PROSITE" id="PS00658">
    <property type="entry name" value="FORK_HEAD_2"/>
    <property type="match status" value="1"/>
</dbReference>
<keyword evidence="2" id="KW-0805">Transcription regulation</keyword>
<protein>
    <recommendedName>
        <fullName evidence="8">Fork-head domain-containing protein</fullName>
    </recommendedName>
</protein>
<evidence type="ECO:0000256" key="7">
    <source>
        <dbReference type="SAM" id="MobiDB-lite"/>
    </source>
</evidence>
<feature type="region of interest" description="Disordered" evidence="7">
    <location>
        <begin position="569"/>
        <end position="733"/>
    </location>
</feature>
<proteinExistence type="predicted"/>
<evidence type="ECO:0000256" key="1">
    <source>
        <dbReference type="ARBA" id="ARBA00004123"/>
    </source>
</evidence>
<feature type="DNA-binding region" description="Fork-head" evidence="6">
    <location>
        <begin position="456"/>
        <end position="547"/>
    </location>
</feature>
<feature type="region of interest" description="Disordered" evidence="7">
    <location>
        <begin position="364"/>
        <end position="431"/>
    </location>
</feature>
<feature type="region of interest" description="Disordered" evidence="7">
    <location>
        <begin position="207"/>
        <end position="259"/>
    </location>
</feature>
<dbReference type="PANTHER" id="PTHR45881:SF1">
    <property type="entry name" value="FORK HEAD PROTEIN HOMOLOG 2"/>
    <property type="match status" value="1"/>
</dbReference>
<dbReference type="OrthoDB" id="5954824at2759"/>
<dbReference type="PRINTS" id="PR00053">
    <property type="entry name" value="FORKHEAD"/>
</dbReference>
<dbReference type="SUPFAM" id="SSF46785">
    <property type="entry name" value="Winged helix' DNA-binding domain"/>
    <property type="match status" value="1"/>
</dbReference>
<dbReference type="InterPro" id="IPR030456">
    <property type="entry name" value="TF_fork_head_CS_2"/>
</dbReference>
<feature type="region of interest" description="Disordered" evidence="7">
    <location>
        <begin position="874"/>
        <end position="901"/>
    </location>
</feature>
<feature type="region of interest" description="Disordered" evidence="7">
    <location>
        <begin position="946"/>
        <end position="966"/>
    </location>
</feature>
<feature type="compositionally biased region" description="Polar residues" evidence="7">
    <location>
        <begin position="1"/>
        <end position="11"/>
    </location>
</feature>
<evidence type="ECO:0000259" key="8">
    <source>
        <dbReference type="PROSITE" id="PS50039"/>
    </source>
</evidence>
<feature type="domain" description="Fork-head" evidence="8">
    <location>
        <begin position="456"/>
        <end position="547"/>
    </location>
</feature>
<feature type="compositionally biased region" description="Basic and acidic residues" evidence="7">
    <location>
        <begin position="822"/>
        <end position="833"/>
    </location>
</feature>
<dbReference type="EMBL" id="CP144519">
    <property type="protein sequence ID" value="WWC66839.1"/>
    <property type="molecule type" value="Genomic_DNA"/>
</dbReference>
<evidence type="ECO:0000256" key="6">
    <source>
        <dbReference type="PROSITE-ProRule" id="PRU00089"/>
    </source>
</evidence>
<feature type="region of interest" description="Disordered" evidence="7">
    <location>
        <begin position="746"/>
        <end position="840"/>
    </location>
</feature>
<dbReference type="RefSeq" id="XP_019014499.1">
    <property type="nucleotide sequence ID" value="XM_019152361.1"/>
</dbReference>
<keyword evidence="5 6" id="KW-0539">Nucleus</keyword>
<dbReference type="InterPro" id="IPR036388">
    <property type="entry name" value="WH-like_DNA-bd_sf"/>
</dbReference>
<dbReference type="CDD" id="cd00059">
    <property type="entry name" value="FH_FOX"/>
    <property type="match status" value="1"/>
</dbReference>
<feature type="compositionally biased region" description="Polar residues" evidence="7">
    <location>
        <begin position="33"/>
        <end position="43"/>
    </location>
</feature>
<dbReference type="PROSITE" id="PS50039">
    <property type="entry name" value="FORK_HEAD_3"/>
    <property type="match status" value="1"/>
</dbReference>
<evidence type="ECO:0000256" key="3">
    <source>
        <dbReference type="ARBA" id="ARBA00023125"/>
    </source>
</evidence>
<reference evidence="9" key="1">
    <citation type="submission" date="2013-07" db="EMBL/GenBank/DDBJ databases">
        <title>The Genome Sequence of Cryptococcus pinus CBS10737.</title>
        <authorList>
            <consortium name="The Broad Institute Genome Sequencing Platform"/>
            <person name="Cuomo C."/>
            <person name="Litvintseva A."/>
            <person name="Chen Y."/>
            <person name="Heitman J."/>
            <person name="Sun S."/>
            <person name="Springer D."/>
            <person name="Dromer F."/>
            <person name="Young S.K."/>
            <person name="Zeng Q."/>
            <person name="Gargeya S."/>
            <person name="Fitzgerald M."/>
            <person name="Abouelleil A."/>
            <person name="Alvarado L."/>
            <person name="Berlin A.M."/>
            <person name="Chapman S.B."/>
            <person name="Dewar J."/>
            <person name="Goldberg J."/>
            <person name="Griggs A."/>
            <person name="Gujja S."/>
            <person name="Hansen M."/>
            <person name="Howarth C."/>
            <person name="Imamovic A."/>
            <person name="Larimer J."/>
            <person name="McCowan C."/>
            <person name="Murphy C."/>
            <person name="Pearson M."/>
            <person name="Priest M."/>
            <person name="Roberts A."/>
            <person name="Saif S."/>
            <person name="Shea T."/>
            <person name="Sykes S."/>
            <person name="Wortman J."/>
            <person name="Nusbaum C."/>
            <person name="Birren B."/>
        </authorList>
    </citation>
    <scope>NUCLEOTIDE SEQUENCE [LARGE SCALE GENOMIC DNA]</scope>
    <source>
        <strain evidence="9">CBS 10737</strain>
    </source>
</reference>
<keyword evidence="3 6" id="KW-0238">DNA-binding</keyword>
<feature type="compositionally biased region" description="Basic and acidic residues" evidence="7">
    <location>
        <begin position="569"/>
        <end position="583"/>
    </location>
</feature>
<keyword evidence="11" id="KW-1185">Reference proteome</keyword>
<organism evidence="9">
    <name type="scientific">Kwoniella pini CBS 10737</name>
    <dbReference type="NCBI Taxonomy" id="1296096"/>
    <lineage>
        <taxon>Eukaryota</taxon>
        <taxon>Fungi</taxon>
        <taxon>Dikarya</taxon>
        <taxon>Basidiomycota</taxon>
        <taxon>Agaricomycotina</taxon>
        <taxon>Tremellomycetes</taxon>
        <taxon>Tremellales</taxon>
        <taxon>Cryptococcaceae</taxon>
        <taxon>Kwoniella</taxon>
    </lineage>
</organism>
<dbReference type="InterPro" id="IPR036390">
    <property type="entry name" value="WH_DNA-bd_sf"/>
</dbReference>
<feature type="compositionally biased region" description="Polar residues" evidence="7">
    <location>
        <begin position="950"/>
        <end position="966"/>
    </location>
</feature>
<accession>A0A1B9ID88</accession>
<evidence type="ECO:0000313" key="10">
    <source>
        <dbReference type="EMBL" id="WWC66839.1"/>
    </source>
</evidence>
<dbReference type="EMBL" id="KI894007">
    <property type="protein sequence ID" value="OCF53280.1"/>
    <property type="molecule type" value="Genomic_DNA"/>
</dbReference>
<evidence type="ECO:0000256" key="4">
    <source>
        <dbReference type="ARBA" id="ARBA00023163"/>
    </source>
</evidence>
<feature type="compositionally biased region" description="Basic and acidic residues" evidence="7">
    <location>
        <begin position="717"/>
        <end position="728"/>
    </location>
</feature>
<dbReference type="GO" id="GO:0000978">
    <property type="term" value="F:RNA polymerase II cis-regulatory region sequence-specific DNA binding"/>
    <property type="evidence" value="ECO:0007669"/>
    <property type="project" value="TreeGrafter"/>
</dbReference>
<evidence type="ECO:0000256" key="5">
    <source>
        <dbReference type="ARBA" id="ARBA00023242"/>
    </source>
</evidence>
<dbReference type="GO" id="GO:0000981">
    <property type="term" value="F:DNA-binding transcription factor activity, RNA polymerase II-specific"/>
    <property type="evidence" value="ECO:0007669"/>
    <property type="project" value="TreeGrafter"/>
</dbReference>
<reference evidence="9" key="3">
    <citation type="submission" date="2016-07" db="EMBL/GenBank/DDBJ databases">
        <title>Evolution of pathogenesis and genome organization in the Tremellales.</title>
        <authorList>
            <person name="Cuomo C."/>
            <person name="Litvintseva A."/>
            <person name="Heitman J."/>
            <person name="Chen Y."/>
            <person name="Sun S."/>
            <person name="Springer D."/>
            <person name="Dromer F."/>
            <person name="Young S."/>
            <person name="Zeng Q."/>
            <person name="Chapman S."/>
            <person name="Gujja S."/>
            <person name="Saif S."/>
            <person name="Birren B."/>
        </authorList>
    </citation>
    <scope>NUCLEOTIDE SEQUENCE</scope>
    <source>
        <strain evidence="9">CBS 10737</strain>
    </source>
</reference>
<comment type="subcellular location">
    <subcellularLocation>
        <location evidence="1 6">Nucleus</location>
    </subcellularLocation>
</comment>
<dbReference type="GO" id="GO:0005634">
    <property type="term" value="C:nucleus"/>
    <property type="evidence" value="ECO:0007669"/>
    <property type="project" value="UniProtKB-SubCell"/>
</dbReference>
<evidence type="ECO:0000256" key="2">
    <source>
        <dbReference type="ARBA" id="ARBA00023015"/>
    </source>
</evidence>
<evidence type="ECO:0000313" key="9">
    <source>
        <dbReference type="EMBL" id="OCF53280.1"/>
    </source>
</evidence>
<dbReference type="PANTHER" id="PTHR45881">
    <property type="entry name" value="CHECKPOINT SUPPRESSOR 1-LIKE, ISOFORM A-RELATED"/>
    <property type="match status" value="1"/>
</dbReference>
<dbReference type="STRING" id="1296096.A0A1B9ID88"/>
<dbReference type="SMART" id="SM00339">
    <property type="entry name" value="FH"/>
    <property type="match status" value="1"/>
</dbReference>
<feature type="region of interest" description="Disordered" evidence="7">
    <location>
        <begin position="1"/>
        <end position="43"/>
    </location>
</feature>
<feature type="compositionally biased region" description="Basic residues" evidence="7">
    <location>
        <begin position="586"/>
        <end position="596"/>
    </location>
</feature>
<reference evidence="10" key="2">
    <citation type="submission" date="2013-07" db="EMBL/GenBank/DDBJ databases">
        <authorList>
            <consortium name="The Broad Institute Genome Sequencing Platform"/>
            <person name="Cuomo C."/>
            <person name="Litvintseva A."/>
            <person name="Chen Y."/>
            <person name="Heitman J."/>
            <person name="Sun S."/>
            <person name="Springer D."/>
            <person name="Dromer F."/>
            <person name="Young S.K."/>
            <person name="Zeng Q."/>
            <person name="Gargeya S."/>
            <person name="Fitzgerald M."/>
            <person name="Abouelleil A."/>
            <person name="Alvarado L."/>
            <person name="Berlin A.M."/>
            <person name="Chapman S.B."/>
            <person name="Dewar J."/>
            <person name="Goldberg J."/>
            <person name="Griggs A."/>
            <person name="Gujja S."/>
            <person name="Hansen M."/>
            <person name="Howarth C."/>
            <person name="Imamovic A."/>
            <person name="Larimer J."/>
            <person name="McCowan C."/>
            <person name="Murphy C."/>
            <person name="Pearson M."/>
            <person name="Priest M."/>
            <person name="Roberts A."/>
            <person name="Saif S."/>
            <person name="Shea T."/>
            <person name="Sykes S."/>
            <person name="Wortman J."/>
            <person name="Nusbaum C."/>
            <person name="Birren B."/>
        </authorList>
    </citation>
    <scope>NUCLEOTIDE SEQUENCE</scope>
    <source>
        <strain evidence="10">CBS 10737</strain>
    </source>
</reference>
<sequence>MSRPATSTSHRPSGSGSSMGMPGGESMGRVHTFSPTPSASSSHQPIYYTHEQFQEGYIQPYNSYGGEIQGQMITPYAGHQVAQGRIAIPMHGHPGNVMSINSHQSSRGAGKSLMRSTPPPQNGFEDLGPSPFLPEDEGTPYLPAHFEAYGQMSASPSMNQMHLPPNHLVSPTEQMNMARMAPQLHRNNTMPILGHPHQQQYQPLPIGRQKQNGQQGRPAMVQRQSMPGPIQRPTSLSRHASLHGPSRSASPHIGGDIFDPVPLGANGSPLIRQQIHPLPPQENIDMSWDLSAFDPSFNPTGQGISPARALGPAPNHPHRFSPHREAHMITPQHNKLGYPNHVHSSATSVASTATASSSISSMSDISVRSAHHQQILHRDAESDDEEHDSPTRGGPSTSRAMMKMRLEEKKSGSIPRQVKQIPKSTATGGRTSAKFAKVAEDPGVEGVPPGPRPMERPGPSFACIIGQAILRCKAGGLSLEHIYRYVETAYPFFRNGDGAWRNSVRHNLSIHKMFETIPRTEAFPPGKGGIWIIHEDEKCHWPAEDKFIKNFPPSHPHHAVCRQTLHEKAKENEAMEKAAREGRVYVPKKGKKGRKLSSKDDEDEDGSTEMLRTSSVLTDIPLQRSESQQDMGNSSTPIPEITEDESTTPKAQPRLLEPPPLNGQDSNGLVESEDDEGEFLPIESDLPEPLPVDVTPSDPVKKRDEQMAQNGMMMPPRFERKEKRRPLAVEDDNVFTSTKRVRVAEPLQPIHPLPQETASIKELDDSFITPERERPISTSKIMSSAFKTPALIQTSSSPGSSPMPATITRSTHHPSALQQAWTHDDMTENHGSRESSPARPMLESAFDFKPKAQQRRPLAQEDEYTPLAKQSMIHHSHVERAPPKTPVSRSSAATDKTPRMQHLRTPSLSKTPMFFGGSPALPPPSASALLSTPMWEVGGVLDRLKDHLTGSPTGGSIRSPMPSTDPTRYAMLLDSGGSPRKRRDVSL</sequence>
<dbReference type="Proteomes" id="UP000094020">
    <property type="component" value="Chromosome 1"/>
</dbReference>
<feature type="compositionally biased region" description="Polar residues" evidence="7">
    <location>
        <begin position="624"/>
        <end position="637"/>
    </location>
</feature>
<dbReference type="Gene3D" id="1.10.10.10">
    <property type="entry name" value="Winged helix-like DNA-binding domain superfamily/Winged helix DNA-binding domain"/>
    <property type="match status" value="1"/>
</dbReference>
<dbReference type="KEGG" id="kpin:30168950"/>
<dbReference type="AlphaFoldDB" id="A0A1B9ID88"/>
<evidence type="ECO:0000313" key="11">
    <source>
        <dbReference type="Proteomes" id="UP000094020"/>
    </source>
</evidence>
<dbReference type="Pfam" id="PF00250">
    <property type="entry name" value="Forkhead"/>
    <property type="match status" value="1"/>
</dbReference>
<feature type="compositionally biased region" description="Polar residues" evidence="7">
    <location>
        <begin position="776"/>
        <end position="800"/>
    </location>
</feature>
<feature type="compositionally biased region" description="Basic and acidic residues" evidence="7">
    <location>
        <begin position="759"/>
        <end position="775"/>
    </location>
</feature>
<name>A0A1B9ID88_9TREE</name>
<keyword evidence="4" id="KW-0804">Transcription</keyword>
<gene>
    <name evidence="9" type="ORF">I206_00581</name>
    <name evidence="10" type="ORF">I206_100746</name>
</gene>
<reference evidence="10" key="4">
    <citation type="submission" date="2024-02" db="EMBL/GenBank/DDBJ databases">
        <title>Comparative genomics of Cryptococcus and Kwoniella reveals pathogenesis evolution and contrasting modes of karyotype evolution via chromosome fusion or intercentromeric recombination.</title>
        <authorList>
            <person name="Coelho M.A."/>
            <person name="David-Palma M."/>
            <person name="Shea T."/>
            <person name="Bowers K."/>
            <person name="McGinley-Smith S."/>
            <person name="Mohammad A.W."/>
            <person name="Gnirke A."/>
            <person name="Yurkov A.M."/>
            <person name="Nowrousian M."/>
            <person name="Sun S."/>
            <person name="Cuomo C.A."/>
            <person name="Heitman J."/>
        </authorList>
    </citation>
    <scope>NUCLEOTIDE SEQUENCE</scope>
    <source>
        <strain evidence="10">CBS 10737</strain>
    </source>
</reference>